<proteinExistence type="predicted"/>
<evidence type="ECO:0000313" key="5">
    <source>
        <dbReference type="Proteomes" id="UP000466307"/>
    </source>
</evidence>
<evidence type="ECO:0000256" key="1">
    <source>
        <dbReference type="SAM" id="MobiDB-lite"/>
    </source>
</evidence>
<dbReference type="InterPro" id="IPR026004">
    <property type="entry name" value="Septum_form"/>
</dbReference>
<dbReference type="Pfam" id="PF13845">
    <property type="entry name" value="Septum_form"/>
    <property type="match status" value="1"/>
</dbReference>
<name>A0A7K3LUT2_9ACTN</name>
<evidence type="ECO:0000256" key="2">
    <source>
        <dbReference type="SAM" id="Phobius"/>
    </source>
</evidence>
<evidence type="ECO:0000259" key="3">
    <source>
        <dbReference type="Pfam" id="PF13845"/>
    </source>
</evidence>
<accession>A0A7K3LUT2</accession>
<reference evidence="4 5" key="1">
    <citation type="submission" date="2020-01" db="EMBL/GenBank/DDBJ databases">
        <title>Investigation of new actinobacteria for the biodesulphurisation of diesel fuel.</title>
        <authorList>
            <person name="Athi Narayanan S.M."/>
        </authorList>
    </citation>
    <scope>NUCLEOTIDE SEQUENCE [LARGE SCALE GENOMIC DNA]</scope>
    <source>
        <strain evidence="4 5">213E</strain>
    </source>
</reference>
<evidence type="ECO:0000313" key="4">
    <source>
        <dbReference type="EMBL" id="NDK92050.1"/>
    </source>
</evidence>
<keyword evidence="5" id="KW-1185">Reference proteome</keyword>
<organism evidence="4 5">
    <name type="scientific">Gordonia desulfuricans</name>
    <dbReference type="NCBI Taxonomy" id="89051"/>
    <lineage>
        <taxon>Bacteria</taxon>
        <taxon>Bacillati</taxon>
        <taxon>Actinomycetota</taxon>
        <taxon>Actinomycetes</taxon>
        <taxon>Mycobacteriales</taxon>
        <taxon>Gordoniaceae</taxon>
        <taxon>Gordonia</taxon>
    </lineage>
</organism>
<keyword evidence="2" id="KW-1133">Transmembrane helix</keyword>
<gene>
    <name evidence="4" type="ORF">GYA93_21110</name>
</gene>
<protein>
    <submittedName>
        <fullName evidence="4">Septum formation family protein</fullName>
    </submittedName>
</protein>
<feature type="region of interest" description="Disordered" evidence="1">
    <location>
        <begin position="1"/>
        <end position="21"/>
    </location>
</feature>
<keyword evidence="2" id="KW-0472">Membrane</keyword>
<feature type="transmembrane region" description="Helical" evidence="2">
    <location>
        <begin position="29"/>
        <end position="51"/>
    </location>
</feature>
<keyword evidence="2" id="KW-0812">Transmembrane</keyword>
<sequence length="372" mass="39445">MSDESHHEHPGPEGRSDDPGWARRNSMRIVLVAIVIGALVAGGVALSMNAFDDRGSVGGTDIGESERLAENAFTQSSSGDCLTWPEGDPGDPAKVVCTDEHRFEVAGALDTAVLPGSEFGDSAAWPGAQRFAEIRDEQCPVIVDAYLQGKLDPQGRFSVGMMFPSEQQWGKGARELRCGLQVTGKDGTPQLFSGKVADQDQSFQWPAGTCIGIDPQTRRVATPPTAVNCSEPHAFQTTGIVDLAPRFGDQTSGRPWPGEKEQNAYLTTICPGQAERFVGGKKKLEDTTLNVQWSVISEPRWLAGSRKVVCYLGLPDRGGFATLVGDARATVLINGKLPVAPSQAPPGRALPTPVPLPPGVEPNSQEAPAPAG</sequence>
<feature type="region of interest" description="Disordered" evidence="1">
    <location>
        <begin position="338"/>
        <end position="372"/>
    </location>
</feature>
<dbReference type="AlphaFoldDB" id="A0A7K3LUT2"/>
<dbReference type="EMBL" id="JAADZU010000096">
    <property type="protein sequence ID" value="NDK92050.1"/>
    <property type="molecule type" value="Genomic_DNA"/>
</dbReference>
<dbReference type="RefSeq" id="WP_083534571.1">
    <property type="nucleotide sequence ID" value="NZ_JAADZU010000096.1"/>
</dbReference>
<feature type="domain" description="Septum formation-related" evidence="3">
    <location>
        <begin position="79"/>
        <end position="310"/>
    </location>
</feature>
<comment type="caution">
    <text evidence="4">The sequence shown here is derived from an EMBL/GenBank/DDBJ whole genome shotgun (WGS) entry which is preliminary data.</text>
</comment>
<dbReference type="Proteomes" id="UP000466307">
    <property type="component" value="Unassembled WGS sequence"/>
</dbReference>